<reference evidence="3" key="1">
    <citation type="submission" date="2017-09" db="EMBL/GenBank/DDBJ databases">
        <title>FDA dAtabase for Regulatory Grade micrObial Sequences (FDA-ARGOS): Supporting development and validation of Infectious Disease Dx tests.</title>
        <authorList>
            <person name="Minogue T."/>
            <person name="Wolcott M."/>
            <person name="Wasieloski L."/>
            <person name="Aguilar W."/>
            <person name="Moore D."/>
            <person name="Tallon L."/>
            <person name="Sadzewicz L."/>
            <person name="Ott S."/>
            <person name="Zhao X."/>
            <person name="Nagaraj S."/>
            <person name="Vavikolanu K."/>
            <person name="Aluvathingal J."/>
            <person name="Nadendla S."/>
            <person name="Sichtig H."/>
        </authorList>
    </citation>
    <scope>NUCLEOTIDE SEQUENCE [LARGE SCALE GENOMIC DNA]</scope>
    <source>
        <strain evidence="3">FDAARGOS_390</strain>
    </source>
</reference>
<gene>
    <name evidence="2" type="ORF">CRM94_28980</name>
</gene>
<dbReference type="PANTHER" id="PTHR37314">
    <property type="entry name" value="SLR0142 PROTEIN"/>
    <property type="match status" value="1"/>
</dbReference>
<dbReference type="EMBL" id="PDDY01000004">
    <property type="protein sequence ID" value="PEH38426.1"/>
    <property type="molecule type" value="Genomic_DNA"/>
</dbReference>
<feature type="transmembrane region" description="Helical" evidence="1">
    <location>
        <begin position="23"/>
        <end position="46"/>
    </location>
</feature>
<feature type="transmembrane region" description="Helical" evidence="1">
    <location>
        <begin position="218"/>
        <end position="236"/>
    </location>
</feature>
<feature type="transmembrane region" description="Helical" evidence="1">
    <location>
        <begin position="66"/>
        <end position="87"/>
    </location>
</feature>
<sequence length="254" mass="24874">MSGTGCGLGARGCAARTLRSENVLLAFVAGYVDTLGFVALSGLFVAHVTGNFILIGSGLAGAGSGVLAKLLVFPAFVAGIAAARLLAGITREAPPGHHAAALYGLQCVLLAAFLLAGLAAMPMAGTEAPAAVACGLLGAAAMGVQNAHARLATRAIAANTVMTGNVTQAVLDLLELLAPTGTPDERAAVRRRLAQVVPPVLAFALGAALGALGWRMAGFAALLVPLAMLGVLAIAARHGMSGTGAGGIAGGPGR</sequence>
<dbReference type="Proteomes" id="UP000220629">
    <property type="component" value="Unassembled WGS sequence"/>
</dbReference>
<feature type="transmembrane region" description="Helical" evidence="1">
    <location>
        <begin position="128"/>
        <end position="144"/>
    </location>
</feature>
<evidence type="ECO:0000313" key="3">
    <source>
        <dbReference type="Proteomes" id="UP000220629"/>
    </source>
</evidence>
<keyword evidence="1" id="KW-0472">Membrane</keyword>
<name>A0A2A7S4E8_BURGA</name>
<dbReference type="RefSeq" id="WP_098154018.1">
    <property type="nucleotide sequence ID" value="NZ_CADEQB010000027.1"/>
</dbReference>
<proteinExistence type="predicted"/>
<dbReference type="AlphaFoldDB" id="A0A2A7S4E8"/>
<evidence type="ECO:0000256" key="1">
    <source>
        <dbReference type="SAM" id="Phobius"/>
    </source>
</evidence>
<protein>
    <submittedName>
        <fullName evidence="2">DUF1275 family protein</fullName>
    </submittedName>
</protein>
<feature type="transmembrane region" description="Helical" evidence="1">
    <location>
        <begin position="193"/>
        <end position="212"/>
    </location>
</feature>
<keyword evidence="1" id="KW-1133">Transmembrane helix</keyword>
<keyword evidence="1" id="KW-0812">Transmembrane</keyword>
<dbReference type="Pfam" id="PF06912">
    <property type="entry name" value="DUF1275"/>
    <property type="match status" value="1"/>
</dbReference>
<dbReference type="InterPro" id="IPR010699">
    <property type="entry name" value="DUF1275"/>
</dbReference>
<feature type="transmembrane region" description="Helical" evidence="1">
    <location>
        <begin position="99"/>
        <end position="122"/>
    </location>
</feature>
<evidence type="ECO:0000313" key="2">
    <source>
        <dbReference type="EMBL" id="PEH38426.1"/>
    </source>
</evidence>
<accession>A0A2A7S4E8</accession>
<organism evidence="2 3">
    <name type="scientific">Burkholderia gladioli</name>
    <name type="common">Pseudomonas marginata</name>
    <name type="synonym">Phytomonas marginata</name>
    <dbReference type="NCBI Taxonomy" id="28095"/>
    <lineage>
        <taxon>Bacteria</taxon>
        <taxon>Pseudomonadati</taxon>
        <taxon>Pseudomonadota</taxon>
        <taxon>Betaproteobacteria</taxon>
        <taxon>Burkholderiales</taxon>
        <taxon>Burkholderiaceae</taxon>
        <taxon>Burkholderia</taxon>
    </lineage>
</organism>
<comment type="caution">
    <text evidence="2">The sequence shown here is derived from an EMBL/GenBank/DDBJ whole genome shotgun (WGS) entry which is preliminary data.</text>
</comment>